<dbReference type="InterPro" id="IPR019048">
    <property type="entry name" value="Immunodom_prot_Ehrlichia_rpt"/>
</dbReference>
<feature type="compositionally biased region" description="Low complexity" evidence="1">
    <location>
        <begin position="55"/>
        <end position="64"/>
    </location>
</feature>
<feature type="compositionally biased region" description="Basic and acidic residues" evidence="1">
    <location>
        <begin position="43"/>
        <end position="53"/>
    </location>
</feature>
<dbReference type="OrthoDB" id="10015788at2"/>
<dbReference type="HOGENOM" id="CLU_466714_0_0_5"/>
<feature type="region of interest" description="Disordered" evidence="1">
    <location>
        <begin position="37"/>
        <end position="64"/>
    </location>
</feature>
<evidence type="ECO:0000313" key="2">
    <source>
        <dbReference type="EMBL" id="AHX04393.1"/>
    </source>
</evidence>
<dbReference type="AlphaFoldDB" id="X5GIX0"/>
<dbReference type="Pfam" id="PF09528">
    <property type="entry name" value="Ehrlichia_rpt"/>
    <property type="match status" value="2"/>
</dbReference>
<dbReference type="EMBL" id="CP007474">
    <property type="protein sequence ID" value="AHX04393.1"/>
    <property type="molecule type" value="Genomic_DNA"/>
</dbReference>
<name>X5GIX0_9RICK</name>
<protein>
    <submittedName>
        <fullName evidence="2">Immunodominant surface domain protein</fullName>
    </submittedName>
</protein>
<reference evidence="2 3" key="1">
    <citation type="submission" date="2014-03" db="EMBL/GenBank/DDBJ databases">
        <title>Sequencing and Comparison of Genomes and Transcriptome Profiles of Human Ehrlichiosis Agents.</title>
        <authorList>
            <person name="Lin M."/>
            <person name="Daugherty S.C."/>
            <person name="Nagaraj S."/>
            <person name="Cheng Z."/>
            <person name="Xiong Q."/>
            <person name="Lin F.-Y."/>
            <person name="Sengamalay N."/>
            <person name="Ott S."/>
            <person name="Godinez A."/>
            <person name="Tallon L.J."/>
            <person name="Sadzewicz L."/>
            <person name="Fraser C.M."/>
            <person name="Dunning Hotopp J.C."/>
            <person name="Rikihisa Y."/>
        </authorList>
    </citation>
    <scope>NUCLEOTIDE SEQUENCE [LARGE SCALE GENOMIC DNA]</scope>
    <source>
        <strain evidence="2 3">HF</strain>
    </source>
</reference>
<gene>
    <name evidence="2" type="ORF">EHF_0993</name>
</gene>
<organism evidence="2 3">
    <name type="scientific">Ehrlichia japonica</name>
    <dbReference type="NCBI Taxonomy" id="391036"/>
    <lineage>
        <taxon>Bacteria</taxon>
        <taxon>Pseudomonadati</taxon>
        <taxon>Pseudomonadota</taxon>
        <taxon>Alphaproteobacteria</taxon>
        <taxon>Rickettsiales</taxon>
        <taxon>Anaplasmataceae</taxon>
        <taxon>Ehrlichia</taxon>
    </lineage>
</organism>
<accession>X5GIX0</accession>
<dbReference type="KEGG" id="ehh:EHF_0993"/>
<feature type="region of interest" description="Disordered" evidence="1">
    <location>
        <begin position="343"/>
        <end position="366"/>
    </location>
</feature>
<evidence type="ECO:0000313" key="3">
    <source>
        <dbReference type="Proteomes" id="UP000023762"/>
    </source>
</evidence>
<keyword evidence="3" id="KW-1185">Reference proteome</keyword>
<feature type="compositionally biased region" description="Polar residues" evidence="1">
    <location>
        <begin position="354"/>
        <end position="364"/>
    </location>
</feature>
<proteinExistence type="predicted"/>
<dbReference type="Proteomes" id="UP000023762">
    <property type="component" value="Chromosome"/>
</dbReference>
<sequence>MDIDNNIDNNEVSVDTYSKTEDLLSIFVRAILGDSKNNPVVEAGDHSGTHQEGNEIISQPSSAPAASVIAEEEISKTHQGEDNLKEDLHSAVTSDNLVTLDQTVPVSVGGEKEISETHQGQNLLNMIMHAILGDSKNNPVVEAGGHSGTHQEGNEIIFQPSSAPAASVIAEEEISKTHQGEDNLKEDLHSAVTSDNLVILDQTVPVSVGGEKEISETHQGQNLLNMIMHAILDDSNNNPVVEAGDHSGTHQEGNEIIFQPSSAPAASVIAEEEISKTHQGEDNLKEDLHSAVTSDNLVILDQTVPVSVGGEKEISETHQGQNLLNMIMHAILDDSNNNPVVEAGDHSGTHQEGNETIFQPSSAPAASVIAEEEISKTHQGEDNLKEDLHSAVTSDNLVTLDQTVPVSLGGEKEISETHQGQNLLNMIMHAILDDSNNNPVVEAGDHSGTHQEGNETIFHNETIFQPSSAPAASAIAEEEISKTHQGEDNPKFLVKENLHVIINVDSMNLPANECTILPDSINKILCPVSELIDEKYVYEFQNVEDSSSLLDNSHVCCCLNLYFVGYNHFLTQENADNNAVNSII</sequence>
<dbReference type="RefSeq" id="WP_044195696.1">
    <property type="nucleotide sequence ID" value="NZ_CP007474.1"/>
</dbReference>
<evidence type="ECO:0000256" key="1">
    <source>
        <dbReference type="SAM" id="MobiDB-lite"/>
    </source>
</evidence>
<feature type="compositionally biased region" description="Basic and acidic residues" evidence="1">
    <location>
        <begin position="343"/>
        <end position="353"/>
    </location>
</feature>